<protein>
    <submittedName>
        <fullName evidence="1">Uncharacterized protein</fullName>
    </submittedName>
</protein>
<proteinExistence type="predicted"/>
<dbReference type="EMBL" id="ML986525">
    <property type="protein sequence ID" value="KAF2272196.1"/>
    <property type="molecule type" value="Genomic_DNA"/>
</dbReference>
<sequence length="156" mass="17896">MTKLAASKLWQHHTQYTDSLTVRIVHISISAHDLIISRLDSNNRNTFIVTRKHCQEPSPINCGFVFRSARASHINGLRDSRLDSPSFIPTMEPLTRAAGPSPIPAIIYFKFPELRRWRPCVGDYGGRTTGIYPMWDSNRRGERSEVVYIEDHCSKR</sequence>
<dbReference type="AlphaFoldDB" id="A0A6A6J982"/>
<dbReference type="Proteomes" id="UP000800097">
    <property type="component" value="Unassembled WGS sequence"/>
</dbReference>
<reference evidence="1" key="1">
    <citation type="journal article" date="2020" name="Stud. Mycol.">
        <title>101 Dothideomycetes genomes: a test case for predicting lifestyles and emergence of pathogens.</title>
        <authorList>
            <person name="Haridas S."/>
            <person name="Albert R."/>
            <person name="Binder M."/>
            <person name="Bloem J."/>
            <person name="Labutti K."/>
            <person name="Salamov A."/>
            <person name="Andreopoulos B."/>
            <person name="Baker S."/>
            <person name="Barry K."/>
            <person name="Bills G."/>
            <person name="Bluhm B."/>
            <person name="Cannon C."/>
            <person name="Castanera R."/>
            <person name="Culley D."/>
            <person name="Daum C."/>
            <person name="Ezra D."/>
            <person name="Gonzalez J."/>
            <person name="Henrissat B."/>
            <person name="Kuo A."/>
            <person name="Liang C."/>
            <person name="Lipzen A."/>
            <person name="Lutzoni F."/>
            <person name="Magnuson J."/>
            <person name="Mondo S."/>
            <person name="Nolan M."/>
            <person name="Ohm R."/>
            <person name="Pangilinan J."/>
            <person name="Park H.-J."/>
            <person name="Ramirez L."/>
            <person name="Alfaro M."/>
            <person name="Sun H."/>
            <person name="Tritt A."/>
            <person name="Yoshinaga Y."/>
            <person name="Zwiers L.-H."/>
            <person name="Turgeon B."/>
            <person name="Goodwin S."/>
            <person name="Spatafora J."/>
            <person name="Crous P."/>
            <person name="Grigoriev I."/>
        </authorList>
    </citation>
    <scope>NUCLEOTIDE SEQUENCE</scope>
    <source>
        <strain evidence="1">CBS 379.55</strain>
    </source>
</reference>
<evidence type="ECO:0000313" key="2">
    <source>
        <dbReference type="Proteomes" id="UP000800097"/>
    </source>
</evidence>
<gene>
    <name evidence="1" type="ORF">EI97DRAFT_233647</name>
</gene>
<accession>A0A6A6J982</accession>
<evidence type="ECO:0000313" key="1">
    <source>
        <dbReference type="EMBL" id="KAF2272196.1"/>
    </source>
</evidence>
<name>A0A6A6J982_WESOR</name>
<dbReference type="GeneID" id="54547148"/>
<organism evidence="1 2">
    <name type="scientific">Westerdykella ornata</name>
    <dbReference type="NCBI Taxonomy" id="318751"/>
    <lineage>
        <taxon>Eukaryota</taxon>
        <taxon>Fungi</taxon>
        <taxon>Dikarya</taxon>
        <taxon>Ascomycota</taxon>
        <taxon>Pezizomycotina</taxon>
        <taxon>Dothideomycetes</taxon>
        <taxon>Pleosporomycetidae</taxon>
        <taxon>Pleosporales</taxon>
        <taxon>Sporormiaceae</taxon>
        <taxon>Westerdykella</taxon>
    </lineage>
</organism>
<keyword evidence="2" id="KW-1185">Reference proteome</keyword>
<dbReference type="RefSeq" id="XP_033649735.1">
    <property type="nucleotide sequence ID" value="XM_033793973.1"/>
</dbReference>